<evidence type="ECO:0000313" key="1">
    <source>
        <dbReference type="EMBL" id="AKQ65990.1"/>
    </source>
</evidence>
<protein>
    <recommendedName>
        <fullName evidence="3">Lipoprotein</fullName>
    </recommendedName>
</protein>
<keyword evidence="2" id="KW-1185">Reference proteome</keyword>
<reference evidence="1 2" key="1">
    <citation type="journal article" date="2016" name="PLoS ONE">
        <title>Complete Genome Sequence and Comparative Genomics of a Novel Myxobacterium Myxococcus hansupus.</title>
        <authorList>
            <person name="Sharma G."/>
            <person name="Narwani T."/>
            <person name="Subramanian S."/>
        </authorList>
    </citation>
    <scope>NUCLEOTIDE SEQUENCE [LARGE SCALE GENOMIC DNA]</scope>
    <source>
        <strain evidence="2">mixupus</strain>
    </source>
</reference>
<accession>A0A0H4WXD8</accession>
<dbReference type="EMBL" id="CP012109">
    <property type="protein sequence ID" value="AKQ65990.1"/>
    <property type="molecule type" value="Genomic_DNA"/>
</dbReference>
<gene>
    <name evidence="1" type="ORF">A176_002902</name>
</gene>
<proteinExistence type="predicted"/>
<sequence>MAAALSACNAGDPGEGTVDLESGDSALTCFETQSCADASPRGLCTCETELRVVTRSATNPLRCHRAMEVARERAYAAAEAACSVGICNPVERERLCEVGPDGLGHALFELTYSCWDSVTCG</sequence>
<evidence type="ECO:0008006" key="3">
    <source>
        <dbReference type="Google" id="ProtNLM"/>
    </source>
</evidence>
<evidence type="ECO:0000313" key="2">
    <source>
        <dbReference type="Proteomes" id="UP000009026"/>
    </source>
</evidence>
<dbReference type="PATRIC" id="fig|1297742.4.peg.2930"/>
<name>A0A0H4WXD8_9BACT</name>
<organism evidence="1 2">
    <name type="scientific">Pseudomyxococcus hansupus</name>
    <dbReference type="NCBI Taxonomy" id="1297742"/>
    <lineage>
        <taxon>Bacteria</taxon>
        <taxon>Pseudomonadati</taxon>
        <taxon>Myxococcota</taxon>
        <taxon>Myxococcia</taxon>
        <taxon>Myxococcales</taxon>
        <taxon>Cystobacterineae</taxon>
        <taxon>Myxococcaceae</taxon>
        <taxon>Pseudomyxococcus</taxon>
    </lineage>
</organism>
<dbReference type="Proteomes" id="UP000009026">
    <property type="component" value="Chromosome"/>
</dbReference>
<dbReference type="AlphaFoldDB" id="A0A0H4WXD8"/>
<dbReference type="KEGG" id="mym:A176_002902"/>